<dbReference type="AlphaFoldDB" id="A0AA88YB06"/>
<accession>A0AA88YB06</accession>
<dbReference type="Proteomes" id="UP001186944">
    <property type="component" value="Unassembled WGS sequence"/>
</dbReference>
<dbReference type="GO" id="GO:0017178">
    <property type="term" value="F:diphthine-ammonia ligase activity"/>
    <property type="evidence" value="ECO:0007669"/>
    <property type="project" value="TreeGrafter"/>
</dbReference>
<reference evidence="1" key="1">
    <citation type="submission" date="2019-08" db="EMBL/GenBank/DDBJ databases">
        <title>The improved chromosome-level genome for the pearl oyster Pinctada fucata martensii using PacBio sequencing and Hi-C.</title>
        <authorList>
            <person name="Zheng Z."/>
        </authorList>
    </citation>
    <scope>NUCLEOTIDE SEQUENCE</scope>
    <source>
        <strain evidence="1">ZZ-2019</strain>
        <tissue evidence="1">Adductor muscle</tissue>
    </source>
</reference>
<keyword evidence="2" id="KW-1185">Reference proteome</keyword>
<dbReference type="GO" id="GO:0017183">
    <property type="term" value="P:protein histidyl modification to diphthamide"/>
    <property type="evidence" value="ECO:0007669"/>
    <property type="project" value="TreeGrafter"/>
</dbReference>
<gene>
    <name evidence="1" type="ORF">FSP39_009663</name>
</gene>
<dbReference type="InterPro" id="IPR035959">
    <property type="entry name" value="RutC-like_sf"/>
</dbReference>
<sequence length="297" mass="33696">MLISLGKGWSMSCLVCVHLYVQNMADFAEINAVYRTYFGINPPARVCVQAQLPKDVAVQIDCYGNHDIKSRQTMHVQGLSHWAPANIGPYSQCVKVKNRLYVAGQIPLVPGSMKILKQGIQAEAKLALQHVSRVLDAMHPECTIADTSHVVCYVTHPQYVEAVRLEWIKYLSNYYVDMCNTFKSPYTAESFTFQNLSPEALGHHGIELVMERKDSYFFPGVVGIICSGTKVIFTYLELTQAHYEKIQMKGEKDGMSLKSHISYTRPYDFMDVQDRKELLQPLTWLGYLQSAGYSVYK</sequence>
<dbReference type="Gene3D" id="3.30.1330.40">
    <property type="entry name" value="RutC-like"/>
    <property type="match status" value="2"/>
</dbReference>
<dbReference type="Pfam" id="PF01042">
    <property type="entry name" value="Ribonuc_L-PSP"/>
    <property type="match status" value="2"/>
</dbReference>
<proteinExistence type="predicted"/>
<protein>
    <submittedName>
        <fullName evidence="1">Uncharacterized protein</fullName>
    </submittedName>
</protein>
<comment type="caution">
    <text evidence="1">The sequence shown here is derived from an EMBL/GenBank/DDBJ whole genome shotgun (WGS) entry which is preliminary data.</text>
</comment>
<dbReference type="SUPFAM" id="SSF55298">
    <property type="entry name" value="YjgF-like"/>
    <property type="match status" value="2"/>
</dbReference>
<evidence type="ECO:0000313" key="2">
    <source>
        <dbReference type="Proteomes" id="UP001186944"/>
    </source>
</evidence>
<dbReference type="PANTHER" id="PTHR12196:SF2">
    <property type="entry name" value="DIPHTHINE--AMMONIA LIGASE"/>
    <property type="match status" value="1"/>
</dbReference>
<dbReference type="InterPro" id="IPR030662">
    <property type="entry name" value="DPH6/MJ0570"/>
</dbReference>
<organism evidence="1 2">
    <name type="scientific">Pinctada imbricata</name>
    <name type="common">Atlantic pearl-oyster</name>
    <name type="synonym">Pinctada martensii</name>
    <dbReference type="NCBI Taxonomy" id="66713"/>
    <lineage>
        <taxon>Eukaryota</taxon>
        <taxon>Metazoa</taxon>
        <taxon>Spiralia</taxon>
        <taxon>Lophotrochozoa</taxon>
        <taxon>Mollusca</taxon>
        <taxon>Bivalvia</taxon>
        <taxon>Autobranchia</taxon>
        <taxon>Pteriomorphia</taxon>
        <taxon>Pterioida</taxon>
        <taxon>Pterioidea</taxon>
        <taxon>Pteriidae</taxon>
        <taxon>Pinctada</taxon>
    </lineage>
</organism>
<dbReference type="EMBL" id="VSWD01000009">
    <property type="protein sequence ID" value="KAK3092985.1"/>
    <property type="molecule type" value="Genomic_DNA"/>
</dbReference>
<dbReference type="InterPro" id="IPR006175">
    <property type="entry name" value="YjgF/YER057c/UK114"/>
</dbReference>
<dbReference type="CDD" id="cd06156">
    <property type="entry name" value="eu_AANH_C_2"/>
    <property type="match status" value="1"/>
</dbReference>
<name>A0AA88YB06_PINIB</name>
<evidence type="ECO:0000313" key="1">
    <source>
        <dbReference type="EMBL" id="KAK3092985.1"/>
    </source>
</evidence>
<dbReference type="PANTHER" id="PTHR12196">
    <property type="entry name" value="DOMAIN OF UNKNOWN FUNCTION 71 DUF71 -CONTAINING PROTEIN"/>
    <property type="match status" value="1"/>
</dbReference>